<dbReference type="RefSeq" id="WP_256612194.1">
    <property type="nucleotide sequence ID" value="NZ_JANIBM010000031.1"/>
</dbReference>
<evidence type="ECO:0000313" key="1">
    <source>
        <dbReference type="EMBL" id="MCQ8182925.1"/>
    </source>
</evidence>
<sequence>MTSNHAPPRANPADGESLFLRKIFRNPLTDKSAEMDVTAHAFGNPDTSAPPRFDPTRGSKLRLSHDLTPFREVLQVFSASLRKPARRPGYRGLKIFTLLTLRFQDFQRLFNLHVYLLLSRGNA</sequence>
<organism evidence="1 2">
    <name type="scientific">Methylomonas aurea</name>
    <dbReference type="NCBI Taxonomy" id="2952224"/>
    <lineage>
        <taxon>Bacteria</taxon>
        <taxon>Pseudomonadati</taxon>
        <taxon>Pseudomonadota</taxon>
        <taxon>Gammaproteobacteria</taxon>
        <taxon>Methylococcales</taxon>
        <taxon>Methylococcaceae</taxon>
        <taxon>Methylomonas</taxon>
    </lineage>
</organism>
<evidence type="ECO:0000313" key="2">
    <source>
        <dbReference type="Proteomes" id="UP001524569"/>
    </source>
</evidence>
<keyword evidence="2" id="KW-1185">Reference proteome</keyword>
<protein>
    <submittedName>
        <fullName evidence="1">Uncharacterized protein</fullName>
    </submittedName>
</protein>
<name>A0ABT1UL23_9GAMM</name>
<gene>
    <name evidence="1" type="ORF">NP603_17510</name>
</gene>
<reference evidence="1 2" key="1">
    <citation type="submission" date="2022-07" db="EMBL/GenBank/DDBJ databases">
        <title>Methylomonas rivi sp. nov., Methylomonas rosea sp. nov., Methylomonas aureus sp. nov. and Methylomonas subterranea sp. nov., four novel methanotrophs isolated from a freshwater creek and the deep terrestrial subsurface.</title>
        <authorList>
            <person name="Abin C."/>
            <person name="Sankaranarayanan K."/>
            <person name="Garner C."/>
            <person name="Sindelar R."/>
            <person name="Kotary K."/>
            <person name="Garner R."/>
            <person name="Barclay S."/>
            <person name="Lawson P."/>
            <person name="Krumholz L."/>
        </authorList>
    </citation>
    <scope>NUCLEOTIDE SEQUENCE [LARGE SCALE GENOMIC DNA]</scope>
    <source>
        <strain evidence="1 2">SURF-1</strain>
    </source>
</reference>
<dbReference type="EMBL" id="JANIBM010000031">
    <property type="protein sequence ID" value="MCQ8182925.1"/>
    <property type="molecule type" value="Genomic_DNA"/>
</dbReference>
<accession>A0ABT1UL23</accession>
<proteinExistence type="predicted"/>
<dbReference type="Proteomes" id="UP001524569">
    <property type="component" value="Unassembled WGS sequence"/>
</dbReference>
<comment type="caution">
    <text evidence="1">The sequence shown here is derived from an EMBL/GenBank/DDBJ whole genome shotgun (WGS) entry which is preliminary data.</text>
</comment>